<feature type="region of interest" description="Disordered" evidence="1">
    <location>
        <begin position="537"/>
        <end position="559"/>
    </location>
</feature>
<dbReference type="STRING" id="741276.A0A2S5B2G3"/>
<feature type="domain" description="CAP-Gly" evidence="2">
    <location>
        <begin position="51"/>
        <end position="96"/>
    </location>
</feature>
<dbReference type="OrthoDB" id="2130750at2759"/>
<dbReference type="InterPro" id="IPR000938">
    <property type="entry name" value="CAP-Gly_domain"/>
</dbReference>
<dbReference type="Proteomes" id="UP000237144">
    <property type="component" value="Unassembled WGS sequence"/>
</dbReference>
<dbReference type="PROSITE" id="PS00845">
    <property type="entry name" value="CAP_GLY_1"/>
    <property type="match status" value="1"/>
</dbReference>
<evidence type="ECO:0000259" key="2">
    <source>
        <dbReference type="PROSITE" id="PS50245"/>
    </source>
</evidence>
<feature type="region of interest" description="Disordered" evidence="1">
    <location>
        <begin position="105"/>
        <end position="294"/>
    </location>
</feature>
<evidence type="ECO:0000313" key="3">
    <source>
        <dbReference type="EMBL" id="POY70946.1"/>
    </source>
</evidence>
<feature type="compositionally biased region" description="Basic and acidic residues" evidence="1">
    <location>
        <begin position="331"/>
        <end position="362"/>
    </location>
</feature>
<comment type="caution">
    <text evidence="3">The sequence shown here is derived from an EMBL/GenBank/DDBJ whole genome shotgun (WGS) entry which is preliminary data.</text>
</comment>
<dbReference type="PROSITE" id="PS50245">
    <property type="entry name" value="CAP_GLY_2"/>
    <property type="match status" value="1"/>
</dbReference>
<name>A0A2S5B2G3_9BASI</name>
<feature type="compositionally biased region" description="Low complexity" evidence="1">
    <location>
        <begin position="158"/>
        <end position="183"/>
    </location>
</feature>
<dbReference type="SMART" id="SM01052">
    <property type="entry name" value="CAP_GLY"/>
    <property type="match status" value="1"/>
</dbReference>
<organism evidence="3 4">
    <name type="scientific">Rhodotorula taiwanensis</name>
    <dbReference type="NCBI Taxonomy" id="741276"/>
    <lineage>
        <taxon>Eukaryota</taxon>
        <taxon>Fungi</taxon>
        <taxon>Dikarya</taxon>
        <taxon>Basidiomycota</taxon>
        <taxon>Pucciniomycotina</taxon>
        <taxon>Microbotryomycetes</taxon>
        <taxon>Sporidiobolales</taxon>
        <taxon>Sporidiobolaceae</taxon>
        <taxon>Rhodotorula</taxon>
    </lineage>
</organism>
<reference evidence="3 4" key="1">
    <citation type="journal article" date="2018" name="Front. Microbiol.">
        <title>Prospects for Fungal Bioremediation of Acidic Radioactive Waste Sites: Characterization and Genome Sequence of Rhodotorula taiwanensis MD1149.</title>
        <authorList>
            <person name="Tkavc R."/>
            <person name="Matrosova V.Y."/>
            <person name="Grichenko O.E."/>
            <person name="Gostincar C."/>
            <person name="Volpe R.P."/>
            <person name="Klimenkova P."/>
            <person name="Gaidamakova E.K."/>
            <person name="Zhou C.E."/>
            <person name="Stewart B.J."/>
            <person name="Lyman M.G."/>
            <person name="Malfatti S.A."/>
            <person name="Rubinfeld B."/>
            <person name="Courtot M."/>
            <person name="Singh J."/>
            <person name="Dalgard C.L."/>
            <person name="Hamilton T."/>
            <person name="Frey K.G."/>
            <person name="Gunde-Cimerman N."/>
            <person name="Dugan L."/>
            <person name="Daly M.J."/>
        </authorList>
    </citation>
    <scope>NUCLEOTIDE SEQUENCE [LARGE SCALE GENOMIC DNA]</scope>
    <source>
        <strain evidence="3 4">MD1149</strain>
    </source>
</reference>
<dbReference type="Gene3D" id="2.30.30.190">
    <property type="entry name" value="CAP Gly-rich-like domain"/>
    <property type="match status" value="1"/>
</dbReference>
<dbReference type="Pfam" id="PF01302">
    <property type="entry name" value="CAP_GLY"/>
    <property type="match status" value="1"/>
</dbReference>
<evidence type="ECO:0000313" key="4">
    <source>
        <dbReference type="Proteomes" id="UP000237144"/>
    </source>
</evidence>
<dbReference type="InterPro" id="IPR036859">
    <property type="entry name" value="CAP-Gly_dom_sf"/>
</dbReference>
<feature type="compositionally biased region" description="Low complexity" evidence="1">
    <location>
        <begin position="235"/>
        <end position="261"/>
    </location>
</feature>
<dbReference type="AlphaFoldDB" id="A0A2S5B2G3"/>
<keyword evidence="4" id="KW-1185">Reference proteome</keyword>
<dbReference type="PANTHER" id="PTHR18916">
    <property type="entry name" value="DYNACTIN 1-RELATED MICROTUBULE-BINDING"/>
    <property type="match status" value="1"/>
</dbReference>
<feature type="compositionally biased region" description="Low complexity" evidence="1">
    <location>
        <begin position="1"/>
        <end position="10"/>
    </location>
</feature>
<feature type="compositionally biased region" description="Basic and acidic residues" evidence="1">
    <location>
        <begin position="545"/>
        <end position="559"/>
    </location>
</feature>
<accession>A0A2S5B2G3</accession>
<feature type="compositionally biased region" description="Polar residues" evidence="1">
    <location>
        <begin position="129"/>
        <end position="143"/>
    </location>
</feature>
<dbReference type="EMBL" id="PJQD01000095">
    <property type="protein sequence ID" value="POY70946.1"/>
    <property type="molecule type" value="Genomic_DNA"/>
</dbReference>
<feature type="compositionally biased region" description="Basic and acidic residues" evidence="1">
    <location>
        <begin position="271"/>
        <end position="294"/>
    </location>
</feature>
<protein>
    <recommendedName>
        <fullName evidence="2">CAP-Gly domain-containing protein</fullName>
    </recommendedName>
</protein>
<sequence>MMRPPSTPARTPRRQSAIHTPGPVTTMLHVGQSVTFEVGGEPMTGTLRFVGPVDGKSGEWAGVQLDDHFAGRGKNDGSVQGQQYFACPPQCGLFLPLAKVQPRKRLEVEDLRPPTQQTPRPRPRPSLPTAVTPTRLASSTATPTRLAGPRSSIGSTPSALSRSSRASLGGTPAARRPPSRQQAAPPPEVPPIPSAYGLARSMTPSSATGRVTPALTRSETPRRRTSMAPPPPVERPVTPSLRSSSRQSFASSVSRQSHRSSLAGGGGEDASELRHLLDASERLGREMEDRLVEKSRRIKELEDAALERERRFEDRVRQLESEAEASQRQADQTRLEAEQRQHEASRSADSRQANERKHLAKEAEIESLRERLARANDEHARVAGDLQAEVDKLRKAGQALCETYEDKIAEIELARLEALDLVDELRRDRPPPLLEPAAEPKAAAAAVGGGAAAIDAENARAEVEHLRAKVATLEEQLEDVRAQLEQEIADARVRRHKAIEAETSLKDQIRAAQAETDSTKRERDRLASRVRELEAALSESQATLEAERSELETLREDSRGGEALTAVKADLDRSERETAQLTDLVARLREDLRQADRSSSSDAEVARLRRQLEETQRTSQVEIKALKAEVRRVTIRIRRRFGKQLTFDPREQITELESLVENKIYQEDELVSELETLRSGKPNSQEWCDDCEAFGHSLDNCPLASEVF</sequence>
<proteinExistence type="predicted"/>
<feature type="compositionally biased region" description="Pro residues" evidence="1">
    <location>
        <begin position="184"/>
        <end position="193"/>
    </location>
</feature>
<feature type="region of interest" description="Disordered" evidence="1">
    <location>
        <begin position="320"/>
        <end position="362"/>
    </location>
</feature>
<evidence type="ECO:0000256" key="1">
    <source>
        <dbReference type="SAM" id="MobiDB-lite"/>
    </source>
</evidence>
<dbReference type="SUPFAM" id="SSF74924">
    <property type="entry name" value="Cap-Gly domain"/>
    <property type="match status" value="1"/>
</dbReference>
<dbReference type="PANTHER" id="PTHR18916:SF93">
    <property type="entry name" value="RESTIN HOMOLOG"/>
    <property type="match status" value="1"/>
</dbReference>
<feature type="region of interest" description="Disordered" evidence="1">
    <location>
        <begin position="1"/>
        <end position="22"/>
    </location>
</feature>
<gene>
    <name evidence="3" type="ORF">BMF94_6034</name>
</gene>